<reference evidence="1" key="1">
    <citation type="journal article" date="2005" name="PLoS Biol.">
        <title>The genomes of Oryza sativa: a history of duplications.</title>
        <authorList>
            <person name="Yu J."/>
            <person name="Wang J."/>
            <person name="Lin W."/>
            <person name="Li S."/>
            <person name="Li H."/>
            <person name="Zhou J."/>
            <person name="Ni P."/>
            <person name="Dong W."/>
            <person name="Hu S."/>
            <person name="Zeng C."/>
            <person name="Zhang J."/>
            <person name="Zhang Y."/>
            <person name="Li R."/>
            <person name="Xu Z."/>
            <person name="Li S."/>
            <person name="Li X."/>
            <person name="Zheng H."/>
            <person name="Cong L."/>
            <person name="Lin L."/>
            <person name="Yin J."/>
            <person name="Geng J."/>
            <person name="Li G."/>
            <person name="Shi J."/>
            <person name="Liu J."/>
            <person name="Lv H."/>
            <person name="Li J."/>
            <person name="Wang J."/>
            <person name="Deng Y."/>
            <person name="Ran L."/>
            <person name="Shi X."/>
            <person name="Wang X."/>
            <person name="Wu Q."/>
            <person name="Li C."/>
            <person name="Ren X."/>
            <person name="Wang J."/>
            <person name="Wang X."/>
            <person name="Li D."/>
            <person name="Liu D."/>
            <person name="Zhang X."/>
            <person name="Ji Z."/>
            <person name="Zhao W."/>
            <person name="Sun Y."/>
            <person name="Zhang Z."/>
            <person name="Bao J."/>
            <person name="Han Y."/>
            <person name="Dong L."/>
            <person name="Ji J."/>
            <person name="Chen P."/>
            <person name="Wu S."/>
            <person name="Liu J."/>
            <person name="Xiao Y."/>
            <person name="Bu D."/>
            <person name="Tan J."/>
            <person name="Yang L."/>
            <person name="Ye C."/>
            <person name="Zhang J."/>
            <person name="Xu J."/>
            <person name="Zhou Y."/>
            <person name="Yu Y."/>
            <person name="Zhang B."/>
            <person name="Zhuang S."/>
            <person name="Wei H."/>
            <person name="Liu B."/>
            <person name="Lei M."/>
            <person name="Yu H."/>
            <person name="Li Y."/>
            <person name="Xu H."/>
            <person name="Wei S."/>
            <person name="He X."/>
            <person name="Fang L."/>
            <person name="Zhang Z."/>
            <person name="Zhang Y."/>
            <person name="Huang X."/>
            <person name="Su Z."/>
            <person name="Tong W."/>
            <person name="Li J."/>
            <person name="Tong Z."/>
            <person name="Li S."/>
            <person name="Ye J."/>
            <person name="Wang L."/>
            <person name="Fang L."/>
            <person name="Lei T."/>
            <person name="Chen C."/>
            <person name="Chen H."/>
            <person name="Xu Z."/>
            <person name="Li H."/>
            <person name="Huang H."/>
            <person name="Zhang F."/>
            <person name="Xu H."/>
            <person name="Li N."/>
            <person name="Zhao C."/>
            <person name="Li S."/>
            <person name="Dong L."/>
            <person name="Huang Y."/>
            <person name="Li L."/>
            <person name="Xi Y."/>
            <person name="Qi Q."/>
            <person name="Li W."/>
            <person name="Zhang B."/>
            <person name="Hu W."/>
            <person name="Zhang Y."/>
            <person name="Tian X."/>
            <person name="Jiao Y."/>
            <person name="Liang X."/>
            <person name="Jin J."/>
            <person name="Gao L."/>
            <person name="Zheng W."/>
            <person name="Hao B."/>
            <person name="Liu S."/>
            <person name="Wang W."/>
            <person name="Yuan L."/>
            <person name="Cao M."/>
            <person name="McDermott J."/>
            <person name="Samudrala R."/>
            <person name="Wang J."/>
            <person name="Wong G.K."/>
            <person name="Yang H."/>
        </authorList>
    </citation>
    <scope>NUCLEOTIDE SEQUENCE [LARGE SCALE GENOMIC DNA]</scope>
</reference>
<dbReference type="PANTHER" id="PTHR10492:SF57">
    <property type="entry name" value="ATP-DEPENDENT DNA HELICASE"/>
    <property type="match status" value="1"/>
</dbReference>
<gene>
    <name evidence="1" type="ORF">OsJ_14395</name>
</gene>
<sequence>MIHGPCGEGHPSCACMVNGECSKNYPKEYCEKTTILQNGHVRYARPKNRISTKKNGVAVDNAFVLLHNVDLCVKYQAHINVERVSRDGMEKYLFKYFTKGFDCSKVGLQRKRASGESSTCTKGVNEIQDYLECRCIAPNDAAWRLLQFEIHHTNPSVERLPVHLPLGNSVVYNEDDSLEQVLQNPWNQITKLTAWFEANKTYPEAVCYTYAEFPEHFTWHADGKYWDYRRGTVKVARSYSEIRTIEGQQYPTFQAACQAPGLLGDDREWLSAIVDAAHWALPYQLRYLLLPPESRNISSLVSFVYNESSISDMVAYFCERAILAPTNDIAAEINSHMISQLPTEQMSYYSSDIIDDSTANRATLEAFYPVEFLNTI</sequence>
<evidence type="ECO:0000313" key="1">
    <source>
        <dbReference type="EMBL" id="EEE60799.1"/>
    </source>
</evidence>
<dbReference type="EMBL" id="CM000141">
    <property type="protein sequence ID" value="EEE60799.1"/>
    <property type="molecule type" value="Genomic_DNA"/>
</dbReference>
<dbReference type="PANTHER" id="PTHR10492">
    <property type="match status" value="1"/>
</dbReference>
<reference evidence="1" key="2">
    <citation type="submission" date="2008-12" db="EMBL/GenBank/DDBJ databases">
        <title>Improved gene annotation of the rice (Oryza sativa) genomes.</title>
        <authorList>
            <person name="Wang J."/>
            <person name="Li R."/>
            <person name="Fan W."/>
            <person name="Huang Q."/>
            <person name="Zhang J."/>
            <person name="Zhou Y."/>
            <person name="Hu Y."/>
            <person name="Zi S."/>
            <person name="Li J."/>
            <person name="Ni P."/>
            <person name="Zheng H."/>
            <person name="Zhang Y."/>
            <person name="Zhao M."/>
            <person name="Hao Q."/>
            <person name="McDermott J."/>
            <person name="Samudrala R."/>
            <person name="Kristiansen K."/>
            <person name="Wong G.K.-S."/>
        </authorList>
    </citation>
    <scope>NUCLEOTIDE SEQUENCE</scope>
</reference>
<protein>
    <submittedName>
        <fullName evidence="1">Uncharacterized protein</fullName>
    </submittedName>
</protein>
<name>B9FEL6_ORYSJ</name>
<dbReference type="AlphaFoldDB" id="B9FEL6"/>
<proteinExistence type="predicted"/>
<organism evidence="1">
    <name type="scientific">Oryza sativa subsp. japonica</name>
    <name type="common">Rice</name>
    <dbReference type="NCBI Taxonomy" id="39947"/>
    <lineage>
        <taxon>Eukaryota</taxon>
        <taxon>Viridiplantae</taxon>
        <taxon>Streptophyta</taxon>
        <taxon>Embryophyta</taxon>
        <taxon>Tracheophyta</taxon>
        <taxon>Spermatophyta</taxon>
        <taxon>Magnoliopsida</taxon>
        <taxon>Liliopsida</taxon>
        <taxon>Poales</taxon>
        <taxon>Poaceae</taxon>
        <taxon>BOP clade</taxon>
        <taxon>Oryzoideae</taxon>
        <taxon>Oryzeae</taxon>
        <taxon>Oryzinae</taxon>
        <taxon>Oryza</taxon>
        <taxon>Oryza sativa</taxon>
    </lineage>
</organism>
<dbReference type="Proteomes" id="UP000007752">
    <property type="component" value="Chromosome 4"/>
</dbReference>
<accession>B9FEL6</accession>